<dbReference type="InterPro" id="IPR010559">
    <property type="entry name" value="Sig_transdc_His_kin_internal"/>
</dbReference>
<dbReference type="InterPro" id="IPR050640">
    <property type="entry name" value="Bact_2-comp_sensor_kinase"/>
</dbReference>
<keyword evidence="1" id="KW-1133">Transmembrane helix</keyword>
<dbReference type="Proteomes" id="UP001319045">
    <property type="component" value="Chromosome"/>
</dbReference>
<accession>A0ABN6EH60</accession>
<dbReference type="Pfam" id="PF06580">
    <property type="entry name" value="His_kinase"/>
    <property type="match status" value="1"/>
</dbReference>
<gene>
    <name evidence="3" type="ORF">prwr041_06120</name>
</gene>
<reference evidence="3 4" key="1">
    <citation type="journal article" date="2022" name="Int. J. Syst. Evol. Microbiol.">
        <title>Prevotella herbatica sp. nov., a plant polysaccharide-decomposing anaerobic bacterium isolated from a methanogenic reactor.</title>
        <authorList>
            <person name="Uek A."/>
            <person name="Tonouchi A."/>
            <person name="Kaku N."/>
            <person name="Ueki K."/>
        </authorList>
    </citation>
    <scope>NUCLEOTIDE SEQUENCE [LARGE SCALE GENOMIC DNA]</scope>
    <source>
        <strain evidence="3 4">WR041</strain>
    </source>
</reference>
<dbReference type="PANTHER" id="PTHR34220">
    <property type="entry name" value="SENSOR HISTIDINE KINASE YPDA"/>
    <property type="match status" value="1"/>
</dbReference>
<sequence>MNMVQRLILKIVRVVALSLLSLLLYYILWSTIDEDFRKQIFHWPFEPMDMIYDYSSCLIFTVLALSLSKLVFKYIKWSRHPMLMIITQIFLILVVNNITAGIVSNLLNSPYNDKDPILYVESLYLTGILSTFIACIYAMTYYWKSYENVNKERNRFRLQALENQINPHFVFNNFSILADLIEVDPHKATEYLMKLSKVYRYTLSHFDRSLISIAEELDFLNEYLYLLHERFGNTITVNIDKEINKLDGFIPPAALQMFVENAIKHNEHTTNNPLIIEIKTDGSDIIVSNKKHCINSSVLSTNIGNSNVLERYVILSKQSIKINNTKENFIVRLPIIHKKDA</sequence>
<evidence type="ECO:0000256" key="1">
    <source>
        <dbReference type="SAM" id="Phobius"/>
    </source>
</evidence>
<feature type="transmembrane region" description="Helical" evidence="1">
    <location>
        <begin position="51"/>
        <end position="71"/>
    </location>
</feature>
<evidence type="ECO:0000313" key="4">
    <source>
        <dbReference type="Proteomes" id="UP001319045"/>
    </source>
</evidence>
<keyword evidence="3" id="KW-0808">Transferase</keyword>
<name>A0ABN6EH60_9BACT</name>
<evidence type="ECO:0000259" key="2">
    <source>
        <dbReference type="Pfam" id="PF06580"/>
    </source>
</evidence>
<feature type="transmembrane region" description="Helical" evidence="1">
    <location>
        <begin position="123"/>
        <end position="143"/>
    </location>
</feature>
<feature type="transmembrane region" description="Helical" evidence="1">
    <location>
        <begin position="7"/>
        <end position="28"/>
    </location>
</feature>
<evidence type="ECO:0000313" key="3">
    <source>
        <dbReference type="EMBL" id="BCS84719.1"/>
    </source>
</evidence>
<proteinExistence type="predicted"/>
<protein>
    <submittedName>
        <fullName evidence="3">Histidine kinase</fullName>
    </submittedName>
</protein>
<feature type="transmembrane region" description="Helical" evidence="1">
    <location>
        <begin position="83"/>
        <end position="103"/>
    </location>
</feature>
<dbReference type="GO" id="GO:0016301">
    <property type="term" value="F:kinase activity"/>
    <property type="evidence" value="ECO:0007669"/>
    <property type="project" value="UniProtKB-KW"/>
</dbReference>
<dbReference type="PANTHER" id="PTHR34220:SF7">
    <property type="entry name" value="SENSOR HISTIDINE KINASE YPDA"/>
    <property type="match status" value="1"/>
</dbReference>
<dbReference type="EMBL" id="AP024484">
    <property type="protein sequence ID" value="BCS84719.1"/>
    <property type="molecule type" value="Genomic_DNA"/>
</dbReference>
<keyword evidence="4" id="KW-1185">Reference proteome</keyword>
<keyword evidence="1" id="KW-0812">Transmembrane</keyword>
<keyword evidence="3" id="KW-0418">Kinase</keyword>
<feature type="domain" description="Signal transduction histidine kinase internal region" evidence="2">
    <location>
        <begin position="157"/>
        <end position="234"/>
    </location>
</feature>
<organism evidence="3 4">
    <name type="scientific">Prevotella herbatica</name>
    <dbReference type="NCBI Taxonomy" id="2801997"/>
    <lineage>
        <taxon>Bacteria</taxon>
        <taxon>Pseudomonadati</taxon>
        <taxon>Bacteroidota</taxon>
        <taxon>Bacteroidia</taxon>
        <taxon>Bacteroidales</taxon>
        <taxon>Prevotellaceae</taxon>
        <taxon>Prevotella</taxon>
    </lineage>
</organism>
<keyword evidence="1" id="KW-0472">Membrane</keyword>